<name>A0A0C9UHI7_SPHS4</name>
<organism evidence="1 2">
    <name type="scientific">Sphaerobolus stellatus (strain SS14)</name>
    <dbReference type="NCBI Taxonomy" id="990650"/>
    <lineage>
        <taxon>Eukaryota</taxon>
        <taxon>Fungi</taxon>
        <taxon>Dikarya</taxon>
        <taxon>Basidiomycota</taxon>
        <taxon>Agaricomycotina</taxon>
        <taxon>Agaricomycetes</taxon>
        <taxon>Phallomycetidae</taxon>
        <taxon>Geastrales</taxon>
        <taxon>Sphaerobolaceae</taxon>
        <taxon>Sphaerobolus</taxon>
    </lineage>
</organism>
<keyword evidence="2" id="KW-1185">Reference proteome</keyword>
<dbReference type="HOGENOM" id="CLU_154734_0_0_1"/>
<evidence type="ECO:0000313" key="2">
    <source>
        <dbReference type="Proteomes" id="UP000054279"/>
    </source>
</evidence>
<dbReference type="Proteomes" id="UP000054279">
    <property type="component" value="Unassembled WGS sequence"/>
</dbReference>
<reference evidence="1 2" key="1">
    <citation type="submission" date="2014-06" db="EMBL/GenBank/DDBJ databases">
        <title>Evolutionary Origins and Diversification of the Mycorrhizal Mutualists.</title>
        <authorList>
            <consortium name="DOE Joint Genome Institute"/>
            <consortium name="Mycorrhizal Genomics Consortium"/>
            <person name="Kohler A."/>
            <person name="Kuo A."/>
            <person name="Nagy L.G."/>
            <person name="Floudas D."/>
            <person name="Copeland A."/>
            <person name="Barry K.W."/>
            <person name="Cichocki N."/>
            <person name="Veneault-Fourrey C."/>
            <person name="LaButti K."/>
            <person name="Lindquist E.A."/>
            <person name="Lipzen A."/>
            <person name="Lundell T."/>
            <person name="Morin E."/>
            <person name="Murat C."/>
            <person name="Riley R."/>
            <person name="Ohm R."/>
            <person name="Sun H."/>
            <person name="Tunlid A."/>
            <person name="Henrissat B."/>
            <person name="Grigoriev I.V."/>
            <person name="Hibbett D.S."/>
            <person name="Martin F."/>
        </authorList>
    </citation>
    <scope>NUCLEOTIDE SEQUENCE [LARGE SCALE GENOMIC DNA]</scope>
    <source>
        <strain evidence="1 2">SS14</strain>
    </source>
</reference>
<gene>
    <name evidence="1" type="ORF">M422DRAFT_86757</name>
</gene>
<protein>
    <submittedName>
        <fullName evidence="1">Unplaced genomic scaffold SPHSTscaffold_54, whole genome shotgun sequence</fullName>
    </submittedName>
</protein>
<evidence type="ECO:0000313" key="1">
    <source>
        <dbReference type="EMBL" id="KIJ42523.1"/>
    </source>
</evidence>
<dbReference type="EMBL" id="KN837129">
    <property type="protein sequence ID" value="KIJ42523.1"/>
    <property type="molecule type" value="Genomic_DNA"/>
</dbReference>
<feature type="non-terminal residue" evidence="1">
    <location>
        <position position="116"/>
    </location>
</feature>
<dbReference type="OrthoDB" id="2800503at2759"/>
<sequence length="116" mass="13234">TANRLKNGGIVYKLNSSEAAQTIQSDEDARLTFMELYSAQATIKPRLYPIIVERVPISFNPESNKSLREMEDSNSIENGEIQRARWIKPVARREPNQRAAHLIVLLTNPRTANRMI</sequence>
<accession>A0A0C9UHI7</accession>
<proteinExistence type="predicted"/>
<feature type="non-terminal residue" evidence="1">
    <location>
        <position position="1"/>
    </location>
</feature>
<dbReference type="AlphaFoldDB" id="A0A0C9UHI7"/>